<organism evidence="3 4">
    <name type="scientific">Candidatus Nomurabacteria bacterium GW2011_GWF2_40_12</name>
    <dbReference type="NCBI Taxonomy" id="1618776"/>
    <lineage>
        <taxon>Bacteria</taxon>
        <taxon>Candidatus Nomuraibacteriota</taxon>
    </lineage>
</organism>
<dbReference type="InterPro" id="IPR015797">
    <property type="entry name" value="NUDIX_hydrolase-like_dom_sf"/>
</dbReference>
<dbReference type="SUPFAM" id="SSF55811">
    <property type="entry name" value="Nudix"/>
    <property type="match status" value="1"/>
</dbReference>
<keyword evidence="1" id="KW-0378">Hydrolase</keyword>
<evidence type="ECO:0000256" key="1">
    <source>
        <dbReference type="ARBA" id="ARBA00022801"/>
    </source>
</evidence>
<dbReference type="AlphaFoldDB" id="A0A0G0QN65"/>
<reference evidence="3 4" key="1">
    <citation type="journal article" date="2015" name="Nature">
        <title>rRNA introns, odd ribosomes, and small enigmatic genomes across a large radiation of phyla.</title>
        <authorList>
            <person name="Brown C.T."/>
            <person name="Hug L.A."/>
            <person name="Thomas B.C."/>
            <person name="Sharon I."/>
            <person name="Castelle C.J."/>
            <person name="Singh A."/>
            <person name="Wilkins M.J."/>
            <person name="Williams K.H."/>
            <person name="Banfield J.F."/>
        </authorList>
    </citation>
    <scope>NUCLEOTIDE SEQUENCE [LARGE SCALE GENOMIC DNA]</scope>
</reference>
<dbReference type="GO" id="GO:0016787">
    <property type="term" value="F:hydrolase activity"/>
    <property type="evidence" value="ECO:0007669"/>
    <property type="project" value="UniProtKB-KW"/>
</dbReference>
<dbReference type="InterPro" id="IPR000086">
    <property type="entry name" value="NUDIX_hydrolase_dom"/>
</dbReference>
<feature type="domain" description="Nudix hydrolase" evidence="2">
    <location>
        <begin position="6"/>
        <end position="162"/>
    </location>
</feature>
<comment type="caution">
    <text evidence="3">The sequence shown here is derived from an EMBL/GenBank/DDBJ whole genome shotgun (WGS) entry which is preliminary data.</text>
</comment>
<evidence type="ECO:0000313" key="4">
    <source>
        <dbReference type="Proteomes" id="UP000034301"/>
    </source>
</evidence>
<dbReference type="PROSITE" id="PS00893">
    <property type="entry name" value="NUDIX_BOX"/>
    <property type="match status" value="1"/>
</dbReference>
<dbReference type="CDD" id="cd02883">
    <property type="entry name" value="NUDIX_Hydrolase"/>
    <property type="match status" value="1"/>
</dbReference>
<dbReference type="EMBL" id="LBYC01000019">
    <property type="protein sequence ID" value="KKR41874.1"/>
    <property type="molecule type" value="Genomic_DNA"/>
</dbReference>
<gene>
    <name evidence="3" type="ORF">UT78_C0019G0019</name>
</gene>
<accession>A0A0G0QN65</accession>
<name>A0A0G0QN65_9BACT</name>
<dbReference type="Proteomes" id="UP000034301">
    <property type="component" value="Unassembled WGS sequence"/>
</dbReference>
<dbReference type="Pfam" id="PF00293">
    <property type="entry name" value="NUDIX"/>
    <property type="match status" value="1"/>
</dbReference>
<evidence type="ECO:0000259" key="2">
    <source>
        <dbReference type="PROSITE" id="PS51462"/>
    </source>
</evidence>
<sequence>MTKKISREPVIFVAGILEKKENGIRKIFLQTRWKPETSGAYSGLFEIPGGRINDHENIFAALQREVKEECGLKVITCRNSFREELHKIDKLQQSMVFQPFVCQQVLDKNDGKLWFGFVFLCEVEGEPKMQKGETKNPQWVSLEELENLLDEQPEKIFPHQYQALKYYVESRKQS</sequence>
<proteinExistence type="predicted"/>
<dbReference type="Gene3D" id="3.90.79.10">
    <property type="entry name" value="Nucleoside Triphosphate Pyrophosphohydrolase"/>
    <property type="match status" value="1"/>
</dbReference>
<protein>
    <recommendedName>
        <fullName evidence="2">Nudix hydrolase domain-containing protein</fullName>
    </recommendedName>
</protein>
<evidence type="ECO:0000313" key="3">
    <source>
        <dbReference type="EMBL" id="KKR41874.1"/>
    </source>
</evidence>
<dbReference type="PROSITE" id="PS51462">
    <property type="entry name" value="NUDIX"/>
    <property type="match status" value="1"/>
</dbReference>
<dbReference type="PANTHER" id="PTHR43736">
    <property type="entry name" value="ADP-RIBOSE PYROPHOSPHATASE"/>
    <property type="match status" value="1"/>
</dbReference>
<dbReference type="PANTHER" id="PTHR43736:SF1">
    <property type="entry name" value="DIHYDRONEOPTERIN TRIPHOSPHATE DIPHOSPHATASE"/>
    <property type="match status" value="1"/>
</dbReference>
<dbReference type="InterPro" id="IPR020084">
    <property type="entry name" value="NUDIX_hydrolase_CS"/>
</dbReference>